<dbReference type="EMBL" id="GGEC01059005">
    <property type="protein sequence ID" value="MBX39489.1"/>
    <property type="molecule type" value="Transcribed_RNA"/>
</dbReference>
<organism evidence="1">
    <name type="scientific">Rhizophora mucronata</name>
    <name type="common">Asiatic mangrove</name>
    <dbReference type="NCBI Taxonomy" id="61149"/>
    <lineage>
        <taxon>Eukaryota</taxon>
        <taxon>Viridiplantae</taxon>
        <taxon>Streptophyta</taxon>
        <taxon>Embryophyta</taxon>
        <taxon>Tracheophyta</taxon>
        <taxon>Spermatophyta</taxon>
        <taxon>Magnoliopsida</taxon>
        <taxon>eudicotyledons</taxon>
        <taxon>Gunneridae</taxon>
        <taxon>Pentapetalae</taxon>
        <taxon>rosids</taxon>
        <taxon>fabids</taxon>
        <taxon>Malpighiales</taxon>
        <taxon>Rhizophoraceae</taxon>
        <taxon>Rhizophora</taxon>
    </lineage>
</organism>
<reference evidence="1" key="1">
    <citation type="submission" date="2018-02" db="EMBL/GenBank/DDBJ databases">
        <title>Rhizophora mucronata_Transcriptome.</title>
        <authorList>
            <person name="Meera S.P."/>
            <person name="Sreeshan A."/>
            <person name="Augustine A."/>
        </authorList>
    </citation>
    <scope>NUCLEOTIDE SEQUENCE</scope>
    <source>
        <tissue evidence="1">Leaf</tissue>
    </source>
</reference>
<sequence length="24" mass="2746">MNKKHMQSRSADCTSKIKLLVVNN</sequence>
<dbReference type="AlphaFoldDB" id="A0A2P2NAI6"/>
<evidence type="ECO:0000313" key="1">
    <source>
        <dbReference type="EMBL" id="MBX39489.1"/>
    </source>
</evidence>
<proteinExistence type="predicted"/>
<accession>A0A2P2NAI6</accession>
<protein>
    <submittedName>
        <fullName evidence="1">Uncharacterized protein</fullName>
    </submittedName>
</protein>
<name>A0A2P2NAI6_RHIMU</name>